<dbReference type="Pfam" id="PF02597">
    <property type="entry name" value="ThiS"/>
    <property type="match status" value="1"/>
</dbReference>
<dbReference type="InterPro" id="IPR003749">
    <property type="entry name" value="ThiS/MoaD-like"/>
</dbReference>
<name>A0A094IYT0_9BACL</name>
<gene>
    <name evidence="1" type="ORF">JS44_13000</name>
</gene>
<dbReference type="InterPro" id="IPR016155">
    <property type="entry name" value="Mopterin_synth/thiamin_S_b"/>
</dbReference>
<protein>
    <submittedName>
        <fullName evidence="1">Thiamine biosynthesis protein ThiS</fullName>
    </submittedName>
</protein>
<evidence type="ECO:0000313" key="1">
    <source>
        <dbReference type="EMBL" id="KFZ32277.1"/>
    </source>
</evidence>
<proteinExistence type="predicted"/>
<comment type="caution">
    <text evidence="1">The sequence shown here is derived from an EMBL/GenBank/DDBJ whole genome shotgun (WGS) entry which is preliminary data.</text>
</comment>
<dbReference type="Gene3D" id="3.10.20.30">
    <property type="match status" value="1"/>
</dbReference>
<dbReference type="EMBL" id="JPZO01000095">
    <property type="protein sequence ID" value="KFZ32277.1"/>
    <property type="molecule type" value="Genomic_DNA"/>
</dbReference>
<sequence>MRCIINGEMIDLPAHIRTVAQLLQHFRIHEKIAIVEINANIIMKEKYEHTAIADGDRIEIVHFVGGG</sequence>
<dbReference type="CDD" id="cd00565">
    <property type="entry name" value="Ubl_ThiS"/>
    <property type="match status" value="1"/>
</dbReference>
<dbReference type="InterPro" id="IPR012675">
    <property type="entry name" value="Beta-grasp_dom_sf"/>
</dbReference>
<dbReference type="InterPro" id="IPR010035">
    <property type="entry name" value="Thi_S"/>
</dbReference>
<dbReference type="PANTHER" id="PTHR34472:SF1">
    <property type="entry name" value="SULFUR CARRIER PROTEIN THIS"/>
    <property type="match status" value="1"/>
</dbReference>
<dbReference type="AlphaFoldDB" id="A0A094IYT0"/>
<dbReference type="NCBIfam" id="TIGR01683">
    <property type="entry name" value="thiS"/>
    <property type="match status" value="1"/>
</dbReference>
<accession>A0A094IYT0</accession>
<organism evidence="1">
    <name type="scientific">Anoxybacillus flavithermus</name>
    <dbReference type="NCBI Taxonomy" id="33934"/>
    <lineage>
        <taxon>Bacteria</taxon>
        <taxon>Bacillati</taxon>
        <taxon>Bacillota</taxon>
        <taxon>Bacilli</taxon>
        <taxon>Bacillales</taxon>
        <taxon>Anoxybacillaceae</taxon>
        <taxon>Anoxybacillus</taxon>
    </lineage>
</organism>
<reference evidence="1" key="1">
    <citation type="submission" date="2014-08" db="EMBL/GenBank/DDBJ databases">
        <title>Fullgenome sequencing of Anoxybacillus sp.25 isolate from Garga hot-spring Russia.</title>
        <authorList>
            <person name="Rozanov A.S."/>
            <person name="Kotenko A.V."/>
            <person name="Malup T.K."/>
            <person name="Peltek S.E."/>
        </authorList>
    </citation>
    <scope>NUCLEOTIDE SEQUENCE [LARGE SCALE GENOMIC DNA]</scope>
    <source>
        <strain evidence="1">25</strain>
    </source>
</reference>
<dbReference type="SUPFAM" id="SSF54285">
    <property type="entry name" value="MoaD/ThiS"/>
    <property type="match status" value="1"/>
</dbReference>
<dbReference type="PANTHER" id="PTHR34472">
    <property type="entry name" value="SULFUR CARRIER PROTEIN THIS"/>
    <property type="match status" value="1"/>
</dbReference>